<name>A0A5E8B8S4_9ASCO</name>
<dbReference type="UniPathway" id="UPA00378"/>
<feature type="transmembrane region" description="Helical" evidence="15">
    <location>
        <begin position="427"/>
        <end position="446"/>
    </location>
</feature>
<reference evidence="18 19" key="1">
    <citation type="submission" date="2019-09" db="EMBL/GenBank/DDBJ databases">
        <authorList>
            <person name="Brejova B."/>
        </authorList>
    </citation>
    <scope>NUCLEOTIDE SEQUENCE [LARGE SCALE GENOMIC DNA]</scope>
</reference>
<dbReference type="EMBL" id="CABVLU010000001">
    <property type="protein sequence ID" value="VVT47235.1"/>
    <property type="molecule type" value="Genomic_DNA"/>
</dbReference>
<evidence type="ECO:0000256" key="4">
    <source>
        <dbReference type="ARBA" id="ARBA00011969"/>
    </source>
</evidence>
<keyword evidence="11 15" id="KW-1133">Transmembrane helix</keyword>
<evidence type="ECO:0000256" key="7">
    <source>
        <dbReference type="ARBA" id="ARBA00022676"/>
    </source>
</evidence>
<proteinExistence type="inferred from homology"/>
<comment type="subcellular location">
    <subcellularLocation>
        <location evidence="2 15">Endoplasmic reticulum membrane</location>
    </subcellularLocation>
</comment>
<dbReference type="GO" id="GO:0004378">
    <property type="term" value="F:GDP-Man:Man(1)GlcNAc(2)-PP-Dol alpha-1,3-mannosyltransferase activity"/>
    <property type="evidence" value="ECO:0007669"/>
    <property type="project" value="UniProtKB-UniRule"/>
</dbReference>
<evidence type="ECO:0000256" key="5">
    <source>
        <dbReference type="ARBA" id="ARBA00012649"/>
    </source>
</evidence>
<dbReference type="GO" id="GO:0005789">
    <property type="term" value="C:endoplasmic reticulum membrane"/>
    <property type="evidence" value="ECO:0007669"/>
    <property type="project" value="UniProtKB-SubCell"/>
</dbReference>
<dbReference type="EC" id="2.4.1.132" evidence="5 15"/>
<comment type="catalytic activity">
    <reaction evidence="13 15">
        <text>a beta-D-Man-(1-&gt;4)-beta-D-GlcNAc-(1-&gt;4)-alpha-D-GlcNAc-diphospho-di-trans,poly-cis-dolichol + GDP-alpha-D-mannose = an alpha-D-Man-(1-&gt;3)-beta-D-Man-(1-&gt;4)-beta-D-GlcNAc-(1-&gt;4)-alpha-D-GlcNAc-diphospho-di-trans,poly-cis-dolichol + GDP + H(+)</text>
        <dbReference type="Rhea" id="RHEA:29515"/>
        <dbReference type="Rhea" id="RHEA-COMP:19511"/>
        <dbReference type="Rhea" id="RHEA-COMP:19513"/>
        <dbReference type="ChEBI" id="CHEBI:15378"/>
        <dbReference type="ChEBI" id="CHEBI:57527"/>
        <dbReference type="ChEBI" id="CHEBI:58189"/>
        <dbReference type="ChEBI" id="CHEBI:58472"/>
        <dbReference type="ChEBI" id="CHEBI:132510"/>
        <dbReference type="EC" id="2.4.1.132"/>
    </reaction>
    <physiologicalReaction direction="left-to-right" evidence="13 15">
        <dbReference type="Rhea" id="RHEA:29516"/>
    </physiologicalReaction>
</comment>
<evidence type="ECO:0000313" key="18">
    <source>
        <dbReference type="EMBL" id="VVT47235.1"/>
    </source>
</evidence>
<evidence type="ECO:0000256" key="12">
    <source>
        <dbReference type="ARBA" id="ARBA00023136"/>
    </source>
</evidence>
<evidence type="ECO:0000256" key="3">
    <source>
        <dbReference type="ARBA" id="ARBA00004922"/>
    </source>
</evidence>
<dbReference type="RefSeq" id="XP_031852222.1">
    <property type="nucleotide sequence ID" value="XM_031996331.1"/>
</dbReference>
<comment type="similarity">
    <text evidence="15">Belongs to the glycosyltransferase group 1 family.</text>
</comment>
<dbReference type="EC" id="2.4.1.257" evidence="4 15"/>
<dbReference type="SUPFAM" id="SSF53756">
    <property type="entry name" value="UDP-Glycosyltransferase/glycogen phosphorylase"/>
    <property type="match status" value="1"/>
</dbReference>
<dbReference type="OrthoDB" id="448893at2759"/>
<feature type="domain" description="Glycosyltransferase subfamily 4-like N-terminal" evidence="17">
    <location>
        <begin position="12"/>
        <end position="193"/>
    </location>
</feature>
<dbReference type="PANTHER" id="PTHR45918:SF1">
    <property type="entry name" value="ALPHA-1,3_1,6-MANNOSYLTRANSFERASE ALG2"/>
    <property type="match status" value="1"/>
</dbReference>
<dbReference type="InterPro" id="IPR001296">
    <property type="entry name" value="Glyco_trans_1"/>
</dbReference>
<keyword evidence="12 15" id="KW-0472">Membrane</keyword>
<dbReference type="CDD" id="cd03805">
    <property type="entry name" value="GT4_ALG2-like"/>
    <property type="match status" value="1"/>
</dbReference>
<organism evidence="18 19">
    <name type="scientific">Magnusiomyces paraingens</name>
    <dbReference type="NCBI Taxonomy" id="2606893"/>
    <lineage>
        <taxon>Eukaryota</taxon>
        <taxon>Fungi</taxon>
        <taxon>Dikarya</taxon>
        <taxon>Ascomycota</taxon>
        <taxon>Saccharomycotina</taxon>
        <taxon>Dipodascomycetes</taxon>
        <taxon>Dipodascales</taxon>
        <taxon>Dipodascaceae</taxon>
        <taxon>Magnusiomyces</taxon>
    </lineage>
</organism>
<evidence type="ECO:0000256" key="1">
    <source>
        <dbReference type="ARBA" id="ARBA00003142"/>
    </source>
</evidence>
<evidence type="ECO:0000256" key="11">
    <source>
        <dbReference type="ARBA" id="ARBA00022989"/>
    </source>
</evidence>
<comment type="catalytic activity">
    <reaction evidence="14 15">
        <text>an alpha-D-Man-(1-&gt;3)-beta-D-Man-(1-&gt;4)-beta-D-GlcNAc-(1-&gt;4)-alpha-D-GlcNAc-diphospho-di-trans,poly-cis-dolichol + GDP-alpha-D-mannose = an alpha-D-Man-(1-&gt;3)-[alpha-D-Man-(1-&gt;6)]-beta-D-Man-(1-&gt;4)-beta-D-GlcNAc-(1-&gt;4)-alpha-D-GlcNAc-diphospho-di-trans,poly-cis-dolichol + GDP + H(+)</text>
        <dbReference type="Rhea" id="RHEA:29519"/>
        <dbReference type="Rhea" id="RHEA-COMP:19513"/>
        <dbReference type="Rhea" id="RHEA-COMP:19515"/>
        <dbReference type="ChEBI" id="CHEBI:15378"/>
        <dbReference type="ChEBI" id="CHEBI:57527"/>
        <dbReference type="ChEBI" id="CHEBI:58189"/>
        <dbReference type="ChEBI" id="CHEBI:132510"/>
        <dbReference type="ChEBI" id="CHEBI:132511"/>
        <dbReference type="EC" id="2.4.1.257"/>
    </reaction>
    <physiologicalReaction direction="left-to-right" evidence="14 15">
        <dbReference type="Rhea" id="RHEA:29520"/>
    </physiologicalReaction>
</comment>
<sequence>MKIAFIHPDLGIGGAERLIVDAAVGLKSRDHQVVIYTSRFDRSHAFTETTDGTLDVRVRGDGIIPRNFGGRLSILCAMLRQLHLVVNLINTKEGQIYDVFIVDQLSICIPLIREYFPSAKILFYGHFPDKLLSDHTSIIKKIYRLPFDALEEWSTGLSDVIVVNSNFTKTVFREAFPRIKSHLDVLYPCVNTTDYLKYTPSPFPAKSFVLSINRFEKKKNIELAINAFSIATKDHATTPAKLILAGGYDFKVKENTLYLAELQTLCSRLGLSYATIWPTDGPSAYHTRDVHSKTVIFIPSIPDSVKKQLLADAAILAYTPSNEHFGIVPLEAMLAGTPVLATNSGGPLETVTQATGWHEPPDPEKWAPILQFALFGMTQEQRDTYAHNCRVLVLSKFSETEMALEFEKYCQIAFSSKRDDSYSFKTLEGILIVIGMIILFGLFILLKG</sequence>
<evidence type="ECO:0000256" key="9">
    <source>
        <dbReference type="ARBA" id="ARBA00022692"/>
    </source>
</evidence>
<keyword evidence="19" id="KW-1185">Reference proteome</keyword>
<keyword evidence="7 15" id="KW-0328">Glycosyltransferase</keyword>
<evidence type="ECO:0000256" key="10">
    <source>
        <dbReference type="ARBA" id="ARBA00022824"/>
    </source>
</evidence>
<comment type="pathway">
    <text evidence="3 15">Protein modification; protein glycosylation.</text>
</comment>
<evidence type="ECO:0000259" key="17">
    <source>
        <dbReference type="Pfam" id="PF13439"/>
    </source>
</evidence>
<evidence type="ECO:0000256" key="2">
    <source>
        <dbReference type="ARBA" id="ARBA00004586"/>
    </source>
</evidence>
<dbReference type="InterPro" id="IPR028098">
    <property type="entry name" value="Glyco_trans_4-like_N"/>
</dbReference>
<evidence type="ECO:0000259" key="16">
    <source>
        <dbReference type="Pfam" id="PF00534"/>
    </source>
</evidence>
<dbReference type="AlphaFoldDB" id="A0A5E8B8S4"/>
<comment type="function">
    <text evidence="1 15">Mannosylates Man(2)GlcNAc(2)-dolichol diphosphate and Man(1)GlcNAc(2)-dolichol diphosphate to form Man(3)GlcNAc(2)-dolichol diphosphate.</text>
</comment>
<dbReference type="Proteomes" id="UP000398389">
    <property type="component" value="Unassembled WGS sequence"/>
</dbReference>
<dbReference type="Gene3D" id="3.40.50.2000">
    <property type="entry name" value="Glycogen Phosphorylase B"/>
    <property type="match status" value="2"/>
</dbReference>
<keyword evidence="9 15" id="KW-0812">Transmembrane</keyword>
<dbReference type="GO" id="GO:0102704">
    <property type="term" value="F:GDP-Man:Man(2)GlcNAc(2)-PP-Dol alpha-1,6-mannosyltransferase activity"/>
    <property type="evidence" value="ECO:0007669"/>
    <property type="project" value="UniProtKB-UniRule"/>
</dbReference>
<dbReference type="InterPro" id="IPR027054">
    <property type="entry name" value="ALG2"/>
</dbReference>
<dbReference type="Pfam" id="PF13439">
    <property type="entry name" value="Glyco_transf_4"/>
    <property type="match status" value="1"/>
</dbReference>
<protein>
    <recommendedName>
        <fullName evidence="6 15">Alpha-1,3/1,6-mannosyltransferase ALG2</fullName>
        <ecNumber evidence="5 15">2.4.1.132</ecNumber>
        <ecNumber evidence="4 15">2.4.1.257</ecNumber>
    </recommendedName>
    <alternativeName>
        <fullName evidence="15">GDP-Man:Man(1)GlcNAc(2)-PP-Dol alpha-1,3-mannosyltransferase</fullName>
    </alternativeName>
</protein>
<dbReference type="PANTHER" id="PTHR45918">
    <property type="entry name" value="ALPHA-1,3/1,6-MANNOSYLTRANSFERASE ALG2"/>
    <property type="match status" value="1"/>
</dbReference>
<dbReference type="GeneID" id="43580431"/>
<dbReference type="Pfam" id="PF00534">
    <property type="entry name" value="Glycos_transf_1"/>
    <property type="match status" value="1"/>
</dbReference>
<feature type="domain" description="Glycosyl transferase family 1" evidence="16">
    <location>
        <begin position="293"/>
        <end position="367"/>
    </location>
</feature>
<keyword evidence="10 15" id="KW-0256">Endoplasmic reticulum</keyword>
<evidence type="ECO:0000256" key="6">
    <source>
        <dbReference type="ARBA" id="ARBA00019218"/>
    </source>
</evidence>
<evidence type="ECO:0000256" key="8">
    <source>
        <dbReference type="ARBA" id="ARBA00022679"/>
    </source>
</evidence>
<evidence type="ECO:0000313" key="19">
    <source>
        <dbReference type="Proteomes" id="UP000398389"/>
    </source>
</evidence>
<evidence type="ECO:0000256" key="13">
    <source>
        <dbReference type="ARBA" id="ARBA00045103"/>
    </source>
</evidence>
<evidence type="ECO:0000256" key="14">
    <source>
        <dbReference type="ARBA" id="ARBA00045104"/>
    </source>
</evidence>
<evidence type="ECO:0000256" key="15">
    <source>
        <dbReference type="RuleBase" id="RU367136"/>
    </source>
</evidence>
<gene>
    <name evidence="18" type="ORF">SAPINGB_P001610</name>
</gene>
<accession>A0A5E8B8S4</accession>
<keyword evidence="8 15" id="KW-0808">Transferase</keyword>